<dbReference type="SUPFAM" id="SSF111038">
    <property type="entry name" value="YjbQ-like"/>
    <property type="match status" value="1"/>
</dbReference>
<reference evidence="2" key="1">
    <citation type="journal article" date="2020" name="mSystems">
        <title>Genome- and Community-Level Interaction Insights into Carbon Utilization and Element Cycling Functions of Hydrothermarchaeota in Hydrothermal Sediment.</title>
        <authorList>
            <person name="Zhou Z."/>
            <person name="Liu Y."/>
            <person name="Xu W."/>
            <person name="Pan J."/>
            <person name="Luo Z.H."/>
            <person name="Li M."/>
        </authorList>
    </citation>
    <scope>NUCLEOTIDE SEQUENCE [LARGE SCALE GENOMIC DNA]</scope>
    <source>
        <strain evidence="2">SpSt-16</strain>
    </source>
</reference>
<dbReference type="EMBL" id="DSGT01000002">
    <property type="protein sequence ID" value="HEW52727.1"/>
    <property type="molecule type" value="Genomic_DNA"/>
</dbReference>
<accession>A0A7C2VLQ4</accession>
<organism evidence="2">
    <name type="scientific">Ignisphaera aggregans</name>
    <dbReference type="NCBI Taxonomy" id="334771"/>
    <lineage>
        <taxon>Archaea</taxon>
        <taxon>Thermoproteota</taxon>
        <taxon>Thermoprotei</taxon>
        <taxon>Desulfurococcales</taxon>
        <taxon>Desulfurococcaceae</taxon>
        <taxon>Ignisphaera</taxon>
    </lineage>
</organism>
<dbReference type="Pfam" id="PF01894">
    <property type="entry name" value="YjbQ"/>
    <property type="match status" value="1"/>
</dbReference>
<dbReference type="InterPro" id="IPR035917">
    <property type="entry name" value="YjbQ-like_sf"/>
</dbReference>
<dbReference type="Gene3D" id="2.60.120.460">
    <property type="entry name" value="YjbQ-like"/>
    <property type="match status" value="1"/>
</dbReference>
<name>A0A7C2VLQ4_9CREN</name>
<dbReference type="PANTHER" id="PTHR30615:SF8">
    <property type="entry name" value="UPF0047 PROTEIN C4A8.02C"/>
    <property type="match status" value="1"/>
</dbReference>
<evidence type="ECO:0000256" key="1">
    <source>
        <dbReference type="ARBA" id="ARBA00005534"/>
    </source>
</evidence>
<dbReference type="PIRSF" id="PIRSF004681">
    <property type="entry name" value="UCP004681"/>
    <property type="match status" value="1"/>
</dbReference>
<dbReference type="PANTHER" id="PTHR30615">
    <property type="entry name" value="UNCHARACTERIZED PROTEIN YJBQ-RELATED"/>
    <property type="match status" value="1"/>
</dbReference>
<proteinExistence type="inferred from homology"/>
<gene>
    <name evidence="2" type="ORF">ENO77_00890</name>
</gene>
<sequence length="138" mass="15650">MCRVYHEIMRISTTKKFELIDITRKVEEIVSKSGISNGICMIFVPHATAAIISNEHEQGLMEDILTFVKELTQPSRDWRHNIIDDNAHAHIGSAVIAPHRLFPVVNGRLVRGTWQNIFLLEMDGPRGSRTVYVTVIGE</sequence>
<evidence type="ECO:0000313" key="2">
    <source>
        <dbReference type="EMBL" id="HEW52727.1"/>
    </source>
</evidence>
<comment type="similarity">
    <text evidence="1">Belongs to the UPF0047 family.</text>
</comment>
<dbReference type="NCBIfam" id="TIGR00149">
    <property type="entry name" value="TIGR00149_YjbQ"/>
    <property type="match status" value="1"/>
</dbReference>
<protein>
    <submittedName>
        <fullName evidence="2">YjbQ family protein</fullName>
    </submittedName>
</protein>
<comment type="caution">
    <text evidence="2">The sequence shown here is derived from an EMBL/GenBank/DDBJ whole genome shotgun (WGS) entry which is preliminary data.</text>
</comment>
<dbReference type="AlphaFoldDB" id="A0A7C2VLQ4"/>
<dbReference type="InterPro" id="IPR001602">
    <property type="entry name" value="UPF0047_YjbQ-like"/>
</dbReference>